<dbReference type="InterPro" id="IPR014729">
    <property type="entry name" value="Rossmann-like_a/b/a_fold"/>
</dbReference>
<dbReference type="Proteomes" id="UP000027222">
    <property type="component" value="Unassembled WGS sequence"/>
</dbReference>
<dbReference type="GO" id="GO:0005634">
    <property type="term" value="C:nucleus"/>
    <property type="evidence" value="ECO:0007669"/>
    <property type="project" value="TreeGrafter"/>
</dbReference>
<name>A0A067TIM9_GALM3</name>
<dbReference type="GO" id="GO:0016887">
    <property type="term" value="F:ATP hydrolysis activity"/>
    <property type="evidence" value="ECO:0007669"/>
    <property type="project" value="TreeGrafter"/>
</dbReference>
<dbReference type="HOGENOM" id="CLU_032651_1_0_1"/>
<reference evidence="2" key="1">
    <citation type="journal article" date="2014" name="Proc. Natl. Acad. Sci. U.S.A.">
        <title>Extensive sampling of basidiomycete genomes demonstrates inadequacy of the white-rot/brown-rot paradigm for wood decay fungi.</title>
        <authorList>
            <person name="Riley R."/>
            <person name="Salamov A.A."/>
            <person name="Brown D.W."/>
            <person name="Nagy L.G."/>
            <person name="Floudas D."/>
            <person name="Held B.W."/>
            <person name="Levasseur A."/>
            <person name="Lombard V."/>
            <person name="Morin E."/>
            <person name="Otillar R."/>
            <person name="Lindquist E.A."/>
            <person name="Sun H."/>
            <person name="LaButti K.M."/>
            <person name="Schmutz J."/>
            <person name="Jabbour D."/>
            <person name="Luo H."/>
            <person name="Baker S.E."/>
            <person name="Pisabarro A.G."/>
            <person name="Walton J.D."/>
            <person name="Blanchette R.A."/>
            <person name="Henrissat B."/>
            <person name="Martin F."/>
            <person name="Cullen D."/>
            <person name="Hibbett D.S."/>
            <person name="Grigoriev I.V."/>
        </authorList>
    </citation>
    <scope>NUCLEOTIDE SEQUENCE [LARGE SCALE GENOMIC DNA]</scope>
    <source>
        <strain evidence="2">CBS 339.88</strain>
    </source>
</reference>
<evidence type="ECO:0000313" key="2">
    <source>
        <dbReference type="Proteomes" id="UP000027222"/>
    </source>
</evidence>
<sequence length="324" mass="35935">MATVRQAAPRLLQRVQQCHSKFELIYAPHPTWPLPHPKFVQPDNTPRPLRISVLDSSFNPPTLAHLALANSRRSQSLTTDGHAPKATQLFYDAKLLLLSVKNADKTLKPGDATYQQRLEMMDLLASDVQADADQSASLSTSTSDALSPVERANVAIAIIDEPTFVGKSATLLTFLRRRLSTLNPPLKTLGDIELTFIVGLDTLERLFSPRYYPSETAMMTSLRKFFSPGPDGDNSRIISAQRIMRPPFSSQAQESDPLSLAKEFIDSGRIAIIDLGDQISTYSSTTVRRSRNSVGSGQDSLWRKLVTKPVAEYIVEQHLYQDGL</sequence>
<dbReference type="PANTHER" id="PTHR31285">
    <property type="entry name" value="NICOTINAMIDE MONONUCLEOTIDE ADENYLYLTRANSFERASE"/>
    <property type="match status" value="1"/>
</dbReference>
<proteinExistence type="predicted"/>
<dbReference type="EMBL" id="KL142374">
    <property type="protein sequence ID" value="KDR78828.1"/>
    <property type="molecule type" value="Genomic_DNA"/>
</dbReference>
<evidence type="ECO:0000313" key="1">
    <source>
        <dbReference type="EMBL" id="KDR78828.1"/>
    </source>
</evidence>
<dbReference type="PANTHER" id="PTHR31285:SF0">
    <property type="entry name" value="NICOTINAMIDE MONONUCLEOTIDE ADENYLYLTRANSFERASE"/>
    <property type="match status" value="1"/>
</dbReference>
<dbReference type="Gene3D" id="3.40.50.620">
    <property type="entry name" value="HUPs"/>
    <property type="match status" value="1"/>
</dbReference>
<dbReference type="AlphaFoldDB" id="A0A067TIM9"/>
<dbReference type="OrthoDB" id="5591297at2759"/>
<gene>
    <name evidence="1" type="ORF">GALMADRAFT_63984</name>
</gene>
<organism evidence="1 2">
    <name type="scientific">Galerina marginata (strain CBS 339.88)</name>
    <dbReference type="NCBI Taxonomy" id="685588"/>
    <lineage>
        <taxon>Eukaryota</taxon>
        <taxon>Fungi</taxon>
        <taxon>Dikarya</taxon>
        <taxon>Basidiomycota</taxon>
        <taxon>Agaricomycotina</taxon>
        <taxon>Agaricomycetes</taxon>
        <taxon>Agaricomycetidae</taxon>
        <taxon>Agaricales</taxon>
        <taxon>Agaricineae</taxon>
        <taxon>Strophariaceae</taxon>
        <taxon>Galerina</taxon>
    </lineage>
</organism>
<dbReference type="GO" id="GO:0000309">
    <property type="term" value="F:nicotinamide-nucleotide adenylyltransferase activity"/>
    <property type="evidence" value="ECO:0007669"/>
    <property type="project" value="TreeGrafter"/>
</dbReference>
<evidence type="ECO:0008006" key="3">
    <source>
        <dbReference type="Google" id="ProtNLM"/>
    </source>
</evidence>
<dbReference type="GO" id="GO:0005737">
    <property type="term" value="C:cytoplasm"/>
    <property type="evidence" value="ECO:0007669"/>
    <property type="project" value="TreeGrafter"/>
</dbReference>
<accession>A0A067TIM9</accession>
<protein>
    <recommendedName>
        <fullName evidence="3">Nicotinamide-nucleotide adenylyltransferase</fullName>
    </recommendedName>
</protein>
<keyword evidence="2" id="KW-1185">Reference proteome</keyword>
<dbReference type="STRING" id="685588.A0A067TIM9"/>
<dbReference type="SUPFAM" id="SSF52374">
    <property type="entry name" value="Nucleotidylyl transferase"/>
    <property type="match status" value="1"/>
</dbReference>